<dbReference type="Proteomes" id="UP000245959">
    <property type="component" value="Unassembled WGS sequence"/>
</dbReference>
<evidence type="ECO:0000313" key="6">
    <source>
        <dbReference type="Proteomes" id="UP000245959"/>
    </source>
</evidence>
<dbReference type="SUPFAM" id="SSF46689">
    <property type="entry name" value="Homeodomain-like"/>
    <property type="match status" value="2"/>
</dbReference>
<dbReference type="InterPro" id="IPR018060">
    <property type="entry name" value="HTH_AraC"/>
</dbReference>
<keyword evidence="1" id="KW-0805">Transcription regulation</keyword>
<dbReference type="SUPFAM" id="SSF53822">
    <property type="entry name" value="Periplasmic binding protein-like I"/>
    <property type="match status" value="1"/>
</dbReference>
<dbReference type="Pfam" id="PF13377">
    <property type="entry name" value="Peripla_BP_3"/>
    <property type="match status" value="1"/>
</dbReference>
<dbReference type="SMART" id="SM00342">
    <property type="entry name" value="HTH_ARAC"/>
    <property type="match status" value="1"/>
</dbReference>
<organism evidence="5 6">
    <name type="scientific">Victivallis vadensis</name>
    <dbReference type="NCBI Taxonomy" id="172901"/>
    <lineage>
        <taxon>Bacteria</taxon>
        <taxon>Pseudomonadati</taxon>
        <taxon>Lentisphaerota</taxon>
        <taxon>Lentisphaeria</taxon>
        <taxon>Victivallales</taxon>
        <taxon>Victivallaceae</taxon>
        <taxon>Victivallis</taxon>
    </lineage>
</organism>
<dbReference type="Gene3D" id="1.10.10.60">
    <property type="entry name" value="Homeodomain-like"/>
    <property type="match status" value="2"/>
</dbReference>
<dbReference type="GeneID" id="78294493"/>
<evidence type="ECO:0000256" key="2">
    <source>
        <dbReference type="ARBA" id="ARBA00023125"/>
    </source>
</evidence>
<dbReference type="InterPro" id="IPR050204">
    <property type="entry name" value="AraC_XylS_family_regulators"/>
</dbReference>
<dbReference type="RefSeq" id="WP_116883173.1">
    <property type="nucleotide sequence ID" value="NZ_CABMMC010000005.1"/>
</dbReference>
<keyword evidence="6" id="KW-1185">Reference proteome</keyword>
<dbReference type="Pfam" id="PF12833">
    <property type="entry name" value="HTH_18"/>
    <property type="match status" value="1"/>
</dbReference>
<gene>
    <name evidence="5" type="ORF">C8D82_10657</name>
</gene>
<dbReference type="PANTHER" id="PTHR46796:SF7">
    <property type="entry name" value="ARAC FAMILY TRANSCRIPTIONAL REGULATOR"/>
    <property type="match status" value="1"/>
</dbReference>
<dbReference type="AlphaFoldDB" id="A0A2U1B782"/>
<dbReference type="GO" id="GO:0043565">
    <property type="term" value="F:sequence-specific DNA binding"/>
    <property type="evidence" value="ECO:0007669"/>
    <property type="project" value="InterPro"/>
</dbReference>
<dbReference type="Gene3D" id="3.40.50.2300">
    <property type="match status" value="2"/>
</dbReference>
<name>A0A2U1B782_9BACT</name>
<evidence type="ECO:0000259" key="4">
    <source>
        <dbReference type="PROSITE" id="PS01124"/>
    </source>
</evidence>
<protein>
    <submittedName>
        <fullName evidence="5">Substrate-binding family protein</fullName>
    </submittedName>
</protein>
<evidence type="ECO:0000313" key="5">
    <source>
        <dbReference type="EMBL" id="PVY44539.1"/>
    </source>
</evidence>
<comment type="caution">
    <text evidence="5">The sequence shown here is derived from an EMBL/GenBank/DDBJ whole genome shotgun (WGS) entry which is preliminary data.</text>
</comment>
<feature type="domain" description="HTH araC/xylS-type" evidence="4">
    <location>
        <begin position="278"/>
        <end position="376"/>
    </location>
</feature>
<accession>A0A2U1B782</accession>
<keyword evidence="3" id="KW-0804">Transcription</keyword>
<proteinExistence type="predicted"/>
<dbReference type="GO" id="GO:0003700">
    <property type="term" value="F:DNA-binding transcription factor activity"/>
    <property type="evidence" value="ECO:0007669"/>
    <property type="project" value="InterPro"/>
</dbReference>
<evidence type="ECO:0000256" key="3">
    <source>
        <dbReference type="ARBA" id="ARBA00023163"/>
    </source>
</evidence>
<evidence type="ECO:0000256" key="1">
    <source>
        <dbReference type="ARBA" id="ARBA00023015"/>
    </source>
</evidence>
<dbReference type="InterPro" id="IPR046335">
    <property type="entry name" value="LacI/GalR-like_sensor"/>
</dbReference>
<dbReference type="InterPro" id="IPR009057">
    <property type="entry name" value="Homeodomain-like_sf"/>
</dbReference>
<dbReference type="EMBL" id="QEKH01000006">
    <property type="protein sequence ID" value="PVY44539.1"/>
    <property type="molecule type" value="Genomic_DNA"/>
</dbReference>
<sequence length="379" mass="41475">MPKKTPYILCAFKQPNDQLLQPIYAFGQRQGWLIELCTETLPQSWQGDGVISDYLTLEELAALRDIGKIPVVSRILPPGGNVRSVLSDTRAVARVAVDFFAGQGFRVFASVSARDFPGEVCGIPVSPGRALLELTRERGLEYHAHYCAPVEGNPPAYPEMVAGIREFLRNLPKPAALTLTSVWVVAPVWRAVEELELRVPEEIAILCNSQRPLYTCYTPVPLSGISGEHGTVGLKLAETMQKMLDGDDVPLEPEVVSPSAVIRRASTDIIAVPHLKLATAIRFLIQNCGTSVGIGEAARYAGLSQSMLNRLFRRYLGRTAAGFLQQLRIDRMKNLLDSTGLSLSEIAAQTGYSSPVSLSLAFRRATGMQPGAYRELRRG</sequence>
<dbReference type="OrthoDB" id="9795616at2"/>
<dbReference type="PROSITE" id="PS01124">
    <property type="entry name" value="HTH_ARAC_FAMILY_2"/>
    <property type="match status" value="1"/>
</dbReference>
<keyword evidence="2" id="KW-0238">DNA-binding</keyword>
<reference evidence="5 6" key="1">
    <citation type="submission" date="2018-04" db="EMBL/GenBank/DDBJ databases">
        <title>Genomic Encyclopedia of Type Strains, Phase IV (KMG-IV): sequencing the most valuable type-strain genomes for metagenomic binning, comparative biology and taxonomic classification.</title>
        <authorList>
            <person name="Goeker M."/>
        </authorList>
    </citation>
    <scope>NUCLEOTIDE SEQUENCE [LARGE SCALE GENOMIC DNA]</scope>
    <source>
        <strain evidence="5 6">DSM 14823</strain>
    </source>
</reference>
<dbReference type="InterPro" id="IPR028082">
    <property type="entry name" value="Peripla_BP_I"/>
</dbReference>
<dbReference type="PANTHER" id="PTHR46796">
    <property type="entry name" value="HTH-TYPE TRANSCRIPTIONAL ACTIVATOR RHAS-RELATED"/>
    <property type="match status" value="1"/>
</dbReference>